<feature type="transmembrane region" description="Helical" evidence="20">
    <location>
        <begin position="275"/>
        <end position="300"/>
    </location>
</feature>
<feature type="transmembrane region" description="Helical" evidence="20">
    <location>
        <begin position="898"/>
        <end position="918"/>
    </location>
</feature>
<evidence type="ECO:0000256" key="20">
    <source>
        <dbReference type="RuleBase" id="RU362033"/>
    </source>
</evidence>
<name>A0A8I3P0E6_CANLF</name>
<dbReference type="Ensembl" id="ENSCAFT00845029383.1">
    <property type="protein sequence ID" value="ENSCAFP00845023093.1"/>
    <property type="gene ID" value="ENSCAFG00845016412.1"/>
</dbReference>
<feature type="domain" description="P-type ATPase A" evidence="21">
    <location>
        <begin position="116"/>
        <end position="173"/>
    </location>
</feature>
<feature type="binding site" evidence="18">
    <location>
        <position position="711"/>
    </location>
    <ligand>
        <name>ATP</name>
        <dbReference type="ChEBI" id="CHEBI:30616"/>
    </ligand>
</feature>
<comment type="similarity">
    <text evidence="5 20">Belongs to the cation transport ATPase (P-type) (TC 3.A.3) family. Type IV subfamily.</text>
</comment>
<dbReference type="SFLD" id="SFLDG00002">
    <property type="entry name" value="C1.7:_P-type_atpase_like"/>
    <property type="match status" value="1"/>
</dbReference>
<keyword evidence="13" id="KW-0333">Golgi apparatus</keyword>
<dbReference type="Gene3D" id="3.40.1110.10">
    <property type="entry name" value="Calcium-transporting ATPase, cytoplasmic domain N"/>
    <property type="match status" value="1"/>
</dbReference>
<reference evidence="24" key="3">
    <citation type="submission" date="2025-09" db="UniProtKB">
        <authorList>
            <consortium name="Ensembl"/>
        </authorList>
    </citation>
    <scope>IDENTIFICATION</scope>
    <source>
        <strain evidence="24">Boxer</strain>
    </source>
</reference>
<dbReference type="SUPFAM" id="SSF81653">
    <property type="entry name" value="Calcium ATPase, transduction domain A"/>
    <property type="match status" value="1"/>
</dbReference>
<comment type="cofactor">
    <cofactor evidence="1 19">
        <name>Mg(2+)</name>
        <dbReference type="ChEBI" id="CHEBI:18420"/>
    </cofactor>
</comment>
<dbReference type="GO" id="GO:0015914">
    <property type="term" value="P:phospholipid transport"/>
    <property type="evidence" value="ECO:0007669"/>
    <property type="project" value="InterPro"/>
</dbReference>
<sequence length="1064" mass="120750">MGWQKSLQGSEVSKARTIYLNEPLKNNFCKNSISTAKYNMWSFLPRYLYLQFSKAANAFFLFITILQQIPDVSPTGKYTTLLPLMIILTISGIKEIVEDYKRHIADKLVNTKDIIVLRENVWKIIMWKEVIVGDIVKASNGQFLPADMVLISSSEPQVTCYVATSNLDGETNLKLRQALLETAQMQTERQLSSLSGKIECEGPNRHFNTFIGTLYLNDESPVPIGPDQVLLRGTQLKNTQWVLGIVVYTGFETKFMQNSIKSPLKKSRVEKVTNVQILVLFVLLLAMSLVSCVGAILWNVEGTWYFGTKDYSSHSLGFDLLVFIILYHNLIPISLLVTLEIVKYVQAMFINWDEDMHYKENNIYAIARTSNLNEELGQVKYLFSDKTGTLTCNIMKFKKCSIAGIIYGNQSDKSDIDTKKLSLSPSVLTESYEFNDPTLLQNFENGHPTKDYIKEFLTLLCVCHTVIPERDEDKIIYQASSPDEAALVKWVKKLGFVFTTRTPTSVTIEADTVIYERLSEDSLFMKETLTHLEHFAKGGLRTLCVAYTDLTEEEYQQWLTEYKKASSVIQDRMQSLEECYDKIEKKFLLLGATAIEDRLQARVPETIVTLLKANIRIWVLTGDKQETAINIAYSCKLISAQMPRIRLNTHSLEATQQAVTQNCEALGTLIGKENDLALIIDGETLKYALNFEVERSFLNLALSCRAVLCCRLSPLQKAEIVYLVKKHVGAITLAIGDGANDVGMIQMAHVGVGISGNEGMQATNNSDYSIAQFSYLEKLLLVHGAWNYFRVTKCILYCFYKNVVLYIIELWFAFVNGFSGQIIFEHWCISLYNVIFTSLPPFTLGIFEQCCSQKSLLTYPQLYTVSQTGKTFNTKYVVVTVCLKAGLDTLSWTKFSHLAIWGSIIIWMVFFAIYSFVWPTIPVAPEMTGQVNMILVCPYFWLGFLIVPIVCLILNLIWKSIKNTCNRTLLEEVREMESNRVQELNPTMFKMRVEAKNVQMSLASQPHKIVFRHESVDQSTPYGYAFSQVEQAVITQEELICSYDTTKSQGCKSLNKASSGPNYE</sequence>
<dbReference type="InterPro" id="IPR032631">
    <property type="entry name" value="P-type_ATPase_N"/>
</dbReference>
<dbReference type="InterPro" id="IPR008250">
    <property type="entry name" value="ATPase_P-typ_transduc_dom_A_sf"/>
</dbReference>
<feature type="transmembrane region" description="Helical" evidence="20">
    <location>
        <begin position="829"/>
        <end position="847"/>
    </location>
</feature>
<keyword evidence="25" id="KW-1185">Reference proteome</keyword>
<feature type="domain" description="P-type ATPase C-terminal" evidence="23">
    <location>
        <begin position="876"/>
        <end position="966"/>
    </location>
</feature>
<dbReference type="GeneTree" id="ENSGT00940000165049"/>
<evidence type="ECO:0000256" key="9">
    <source>
        <dbReference type="ARBA" id="ARBA00022840"/>
    </source>
</evidence>
<evidence type="ECO:0000259" key="23">
    <source>
        <dbReference type="Pfam" id="PF16212"/>
    </source>
</evidence>
<dbReference type="InterPro" id="IPR032630">
    <property type="entry name" value="P_typ_ATPase_c"/>
</dbReference>
<evidence type="ECO:0000313" key="24">
    <source>
        <dbReference type="Ensembl" id="ENSCAFP00845023093.1"/>
    </source>
</evidence>
<dbReference type="GO" id="GO:0000287">
    <property type="term" value="F:magnesium ion binding"/>
    <property type="evidence" value="ECO:0007669"/>
    <property type="project" value="UniProtKB-UniRule"/>
</dbReference>
<comment type="catalytic activity">
    <reaction evidence="15 20">
        <text>ATP + H2O + phospholipidSide 1 = ADP + phosphate + phospholipidSide 2.</text>
        <dbReference type="EC" id="7.6.2.1"/>
    </reaction>
</comment>
<dbReference type="EC" id="7.6.2.1" evidence="20"/>
<evidence type="ECO:0000256" key="13">
    <source>
        <dbReference type="ARBA" id="ARBA00023034"/>
    </source>
</evidence>
<keyword evidence="12 20" id="KW-1133">Transmembrane helix</keyword>
<keyword evidence="6 20" id="KW-0812">Transmembrane</keyword>
<dbReference type="InterPro" id="IPR044492">
    <property type="entry name" value="P_typ_ATPase_HD_dom"/>
</dbReference>
<feature type="binding site" evidence="18">
    <location>
        <position position="622"/>
    </location>
    <ligand>
        <name>ATP</name>
        <dbReference type="ChEBI" id="CHEBI:30616"/>
    </ligand>
</feature>
<dbReference type="PANTHER" id="PTHR24092:SF59">
    <property type="entry name" value="PHOSPHOLIPID-TRANSPORTING ATPASE"/>
    <property type="match status" value="1"/>
</dbReference>
<keyword evidence="9 18" id="KW-0067">ATP-binding</keyword>
<protein>
    <recommendedName>
        <fullName evidence="20">Phospholipid-transporting ATPase</fullName>
        <ecNumber evidence="20">7.6.2.1</ecNumber>
    </recommendedName>
</protein>
<comment type="catalytic activity">
    <reaction evidence="16">
        <text>a 1,2-diacyl-sn-glycero-3-phospho-L-serine(out) + ATP + H2O = a 1,2-diacyl-sn-glycero-3-phospho-L-serine(in) + ADP + phosphate + H(+)</text>
        <dbReference type="Rhea" id="RHEA:38567"/>
        <dbReference type="ChEBI" id="CHEBI:15377"/>
        <dbReference type="ChEBI" id="CHEBI:15378"/>
        <dbReference type="ChEBI" id="CHEBI:30616"/>
        <dbReference type="ChEBI" id="CHEBI:43474"/>
        <dbReference type="ChEBI" id="CHEBI:57262"/>
        <dbReference type="ChEBI" id="CHEBI:456216"/>
    </reaction>
    <physiologicalReaction direction="left-to-right" evidence="16">
        <dbReference type="Rhea" id="RHEA:38568"/>
    </physiologicalReaction>
</comment>
<keyword evidence="10 19" id="KW-0460">Magnesium</keyword>
<feature type="binding site" evidence="19">
    <location>
        <position position="385"/>
    </location>
    <ligand>
        <name>Mg(2+)</name>
        <dbReference type="ChEBI" id="CHEBI:18420"/>
    </ligand>
</feature>
<comment type="subcellular location">
    <subcellularLocation>
        <location evidence="3">Endomembrane system</location>
    </subcellularLocation>
    <subcellularLocation>
        <location evidence="4">Golgi apparatus</location>
    </subcellularLocation>
    <subcellularLocation>
        <location evidence="2 20">Membrane</location>
        <topology evidence="2 20">Multi-pass membrane protein</topology>
    </subcellularLocation>
</comment>
<dbReference type="PRINTS" id="PR00119">
    <property type="entry name" value="CATATPASE"/>
</dbReference>
<keyword evidence="8 18" id="KW-0547">Nucleotide-binding</keyword>
<gene>
    <name evidence="24" type="primary">LOC486036</name>
</gene>
<accession>A0A8I3P0E6</accession>
<dbReference type="SUPFAM" id="SSF81665">
    <property type="entry name" value="Calcium ATPase, transmembrane domain M"/>
    <property type="match status" value="1"/>
</dbReference>
<dbReference type="Pfam" id="PF00122">
    <property type="entry name" value="E1-E2_ATPase"/>
    <property type="match status" value="1"/>
</dbReference>
<keyword evidence="7 19" id="KW-0479">Metal-binding</keyword>
<dbReference type="Proteomes" id="UP000805418">
    <property type="component" value="Chromosome 25"/>
</dbReference>
<dbReference type="InterPro" id="IPR059000">
    <property type="entry name" value="ATPase_P-type_domA"/>
</dbReference>
<evidence type="ECO:0000256" key="12">
    <source>
        <dbReference type="ARBA" id="ARBA00022989"/>
    </source>
</evidence>
<dbReference type="GO" id="GO:0140326">
    <property type="term" value="F:ATPase-coupled intramembrane lipid transporter activity"/>
    <property type="evidence" value="ECO:0007669"/>
    <property type="project" value="UniProtKB-EC"/>
</dbReference>
<dbReference type="FunFam" id="2.70.150.10:FF:000094">
    <property type="entry name" value="Phospholipid-transporting ATPase"/>
    <property type="match status" value="1"/>
</dbReference>
<feature type="binding site" evidence="18">
    <location>
        <position position="741"/>
    </location>
    <ligand>
        <name>ATP</name>
        <dbReference type="ChEBI" id="CHEBI:30616"/>
    </ligand>
</feature>
<evidence type="ECO:0000256" key="16">
    <source>
        <dbReference type="ARBA" id="ARBA00051303"/>
    </source>
</evidence>
<keyword evidence="11 20" id="KW-1278">Translocase</keyword>
<feature type="transmembrane region" description="Helical" evidence="20">
    <location>
        <begin position="78"/>
        <end position="97"/>
    </location>
</feature>
<feature type="transmembrane region" description="Helical" evidence="20">
    <location>
        <begin position="320"/>
        <end position="342"/>
    </location>
</feature>
<dbReference type="Pfam" id="PF16212">
    <property type="entry name" value="PhoLip_ATPase_C"/>
    <property type="match status" value="2"/>
</dbReference>
<dbReference type="SUPFAM" id="SSF56784">
    <property type="entry name" value="HAD-like"/>
    <property type="match status" value="1"/>
</dbReference>
<feature type="binding site" evidence="19">
    <location>
        <position position="741"/>
    </location>
    <ligand>
        <name>Mg(2+)</name>
        <dbReference type="ChEBI" id="CHEBI:18420"/>
    </ligand>
</feature>
<feature type="binding site" evidence="18">
    <location>
        <position position="484"/>
    </location>
    <ligand>
        <name>ATP</name>
        <dbReference type="ChEBI" id="CHEBI:30616"/>
    </ligand>
</feature>
<dbReference type="NCBIfam" id="TIGR01494">
    <property type="entry name" value="ATPase_P-type"/>
    <property type="match status" value="1"/>
</dbReference>
<evidence type="ECO:0000256" key="2">
    <source>
        <dbReference type="ARBA" id="ARBA00004141"/>
    </source>
</evidence>
<dbReference type="InterPro" id="IPR023214">
    <property type="entry name" value="HAD_sf"/>
</dbReference>
<dbReference type="GO" id="GO:0005794">
    <property type="term" value="C:Golgi apparatus"/>
    <property type="evidence" value="ECO:0007669"/>
    <property type="project" value="UniProtKB-SubCell"/>
</dbReference>
<evidence type="ECO:0000256" key="7">
    <source>
        <dbReference type="ARBA" id="ARBA00022723"/>
    </source>
</evidence>
<feature type="binding site" evidence="18">
    <location>
        <position position="541"/>
    </location>
    <ligand>
        <name>ATP</name>
        <dbReference type="ChEBI" id="CHEBI:30616"/>
    </ligand>
</feature>
<evidence type="ECO:0000313" key="25">
    <source>
        <dbReference type="Proteomes" id="UP000805418"/>
    </source>
</evidence>
<dbReference type="SFLD" id="SFLDF00027">
    <property type="entry name" value="p-type_atpase"/>
    <property type="match status" value="1"/>
</dbReference>
<evidence type="ECO:0000256" key="3">
    <source>
        <dbReference type="ARBA" id="ARBA00004308"/>
    </source>
</evidence>
<dbReference type="GO" id="GO:0016020">
    <property type="term" value="C:membrane"/>
    <property type="evidence" value="ECO:0007669"/>
    <property type="project" value="UniProtKB-SubCell"/>
</dbReference>
<dbReference type="GO" id="GO:0005524">
    <property type="term" value="F:ATP binding"/>
    <property type="evidence" value="ECO:0007669"/>
    <property type="project" value="UniProtKB-UniRule"/>
</dbReference>
<dbReference type="SUPFAM" id="SSF81660">
    <property type="entry name" value="Metal cation-transporting ATPase, ATP-binding domain N"/>
    <property type="match status" value="1"/>
</dbReference>
<dbReference type="InterPro" id="IPR006539">
    <property type="entry name" value="P-type_ATPase_IV"/>
</dbReference>
<feature type="binding site" evidence="18">
    <location>
        <position position="386"/>
    </location>
    <ligand>
        <name>ATP</name>
        <dbReference type="ChEBI" id="CHEBI:30616"/>
    </ligand>
</feature>
<feature type="domain" description="P-type ATPase N-terminal" evidence="22">
    <location>
        <begin position="18"/>
        <end position="81"/>
    </location>
</feature>
<feature type="active site" description="4-aspartylphosphate intermediate" evidence="17">
    <location>
        <position position="385"/>
    </location>
</feature>
<keyword evidence="14 20" id="KW-0472">Membrane</keyword>
<dbReference type="Pfam" id="PF16209">
    <property type="entry name" value="PhoLip_ATPase_N"/>
    <property type="match status" value="1"/>
</dbReference>
<dbReference type="SFLD" id="SFLDS00003">
    <property type="entry name" value="Haloacid_Dehalogenase"/>
    <property type="match status" value="1"/>
</dbReference>
<dbReference type="FunFam" id="3.40.50.1000:FF:000010">
    <property type="entry name" value="Phospholipid-transporting ATPase"/>
    <property type="match status" value="1"/>
</dbReference>
<reference evidence="24" key="2">
    <citation type="submission" date="2025-08" db="UniProtKB">
        <authorList>
            <consortium name="Ensembl"/>
        </authorList>
    </citation>
    <scope>IDENTIFICATION</scope>
    <source>
        <strain evidence="24">Boxer</strain>
    </source>
</reference>
<reference evidence="24" key="1">
    <citation type="submission" date="2020-03" db="EMBL/GenBank/DDBJ databases">
        <title>Long-read based genome assembly of a Labrador retriever dog.</title>
        <authorList>
            <person name="Eory L."/>
            <person name="Zhang W."/>
            <person name="Schoenebeck J."/>
        </authorList>
    </citation>
    <scope>NUCLEOTIDE SEQUENCE [LARGE SCALE GENOMIC DNA]</scope>
    <source>
        <strain evidence="24">Labrador retriever</strain>
    </source>
</reference>
<feature type="binding site" evidence="18">
    <location>
        <position position="385"/>
    </location>
    <ligand>
        <name>ATP</name>
        <dbReference type="ChEBI" id="CHEBI:30616"/>
    </ligand>
</feature>
<dbReference type="FunFam" id="3.40.1110.10:FF:000250">
    <property type="match status" value="1"/>
</dbReference>
<feature type="binding site" evidence="18">
    <location>
        <position position="623"/>
    </location>
    <ligand>
        <name>ATP</name>
        <dbReference type="ChEBI" id="CHEBI:30616"/>
    </ligand>
</feature>
<dbReference type="InterPro" id="IPR023298">
    <property type="entry name" value="ATPase_P-typ_TM_dom_sf"/>
</dbReference>
<proteinExistence type="inferred from homology"/>
<evidence type="ECO:0000256" key="17">
    <source>
        <dbReference type="PIRSR" id="PIRSR606539-1"/>
    </source>
</evidence>
<evidence type="ECO:0000256" key="14">
    <source>
        <dbReference type="ARBA" id="ARBA00023136"/>
    </source>
</evidence>
<dbReference type="InterPro" id="IPR023299">
    <property type="entry name" value="ATPase_P-typ_cyto_dom_N"/>
</dbReference>
<feature type="transmembrane region" description="Helical" evidence="20">
    <location>
        <begin position="938"/>
        <end position="958"/>
    </location>
</feature>
<evidence type="ECO:0000256" key="1">
    <source>
        <dbReference type="ARBA" id="ARBA00001946"/>
    </source>
</evidence>
<dbReference type="Gene3D" id="3.40.50.1000">
    <property type="entry name" value="HAD superfamily/HAD-like"/>
    <property type="match status" value="1"/>
</dbReference>
<feature type="transmembrane region" description="Helical" evidence="20">
    <location>
        <begin position="803"/>
        <end position="823"/>
    </location>
</feature>
<dbReference type="CDD" id="cd02073">
    <property type="entry name" value="P-type_ATPase_APLT_Dnf-like"/>
    <property type="match status" value="1"/>
</dbReference>
<evidence type="ECO:0000259" key="21">
    <source>
        <dbReference type="Pfam" id="PF00122"/>
    </source>
</evidence>
<dbReference type="InterPro" id="IPR036412">
    <property type="entry name" value="HAD-like_sf"/>
</dbReference>
<evidence type="ECO:0000256" key="8">
    <source>
        <dbReference type="ARBA" id="ARBA00022741"/>
    </source>
</evidence>
<evidence type="ECO:0000256" key="6">
    <source>
        <dbReference type="ARBA" id="ARBA00022692"/>
    </source>
</evidence>
<feature type="binding site" evidence="18">
    <location>
        <position position="740"/>
    </location>
    <ligand>
        <name>ATP</name>
        <dbReference type="ChEBI" id="CHEBI:30616"/>
    </ligand>
</feature>
<evidence type="ECO:0000256" key="5">
    <source>
        <dbReference type="ARBA" id="ARBA00008109"/>
    </source>
</evidence>
<dbReference type="Gene3D" id="2.70.150.10">
    <property type="entry name" value="Calcium-transporting ATPase, cytoplasmic transduction domain A"/>
    <property type="match status" value="1"/>
</dbReference>
<dbReference type="PROSITE" id="PS00154">
    <property type="entry name" value="ATPASE_E1_E2"/>
    <property type="match status" value="1"/>
</dbReference>
<feature type="binding site" evidence="18">
    <location>
        <position position="621"/>
    </location>
    <ligand>
        <name>ATP</name>
        <dbReference type="ChEBI" id="CHEBI:30616"/>
    </ligand>
</feature>
<evidence type="ECO:0000256" key="19">
    <source>
        <dbReference type="PIRSR" id="PIRSR606539-3"/>
    </source>
</evidence>
<dbReference type="PANTHER" id="PTHR24092">
    <property type="entry name" value="PROBABLE PHOSPHOLIPID-TRANSPORTING ATPASE"/>
    <property type="match status" value="1"/>
</dbReference>
<dbReference type="AlphaFoldDB" id="A0A8I3P0E6"/>
<evidence type="ECO:0000256" key="15">
    <source>
        <dbReference type="ARBA" id="ARBA00034036"/>
    </source>
</evidence>
<evidence type="ECO:0000256" key="11">
    <source>
        <dbReference type="ARBA" id="ARBA00022967"/>
    </source>
</evidence>
<dbReference type="InterPro" id="IPR018303">
    <property type="entry name" value="ATPase_P-typ_P_site"/>
</dbReference>
<evidence type="ECO:0000256" key="10">
    <source>
        <dbReference type="ARBA" id="ARBA00022842"/>
    </source>
</evidence>
<feature type="domain" description="P-type ATPase C-terminal" evidence="23">
    <location>
        <begin position="764"/>
        <end position="875"/>
    </location>
</feature>
<feature type="binding site" evidence="19">
    <location>
        <position position="387"/>
    </location>
    <ligand>
        <name>Mg(2+)</name>
        <dbReference type="ChEBI" id="CHEBI:18420"/>
    </ligand>
</feature>
<feature type="binding site" evidence="18">
    <location>
        <position position="717"/>
    </location>
    <ligand>
        <name>ATP</name>
        <dbReference type="ChEBI" id="CHEBI:30616"/>
    </ligand>
</feature>
<evidence type="ECO:0000259" key="22">
    <source>
        <dbReference type="Pfam" id="PF16209"/>
    </source>
</evidence>
<feature type="binding site" evidence="18">
    <location>
        <position position="387"/>
    </location>
    <ligand>
        <name>ATP</name>
        <dbReference type="ChEBI" id="CHEBI:30616"/>
    </ligand>
</feature>
<evidence type="ECO:0000256" key="4">
    <source>
        <dbReference type="ARBA" id="ARBA00004555"/>
    </source>
</evidence>
<feature type="transmembrane region" description="Helical" evidence="20">
    <location>
        <begin position="47"/>
        <end position="66"/>
    </location>
</feature>
<organism evidence="24 25">
    <name type="scientific">Canis lupus familiaris</name>
    <name type="common">Dog</name>
    <name type="synonym">Canis familiaris</name>
    <dbReference type="NCBI Taxonomy" id="9615"/>
    <lineage>
        <taxon>Eukaryota</taxon>
        <taxon>Metazoa</taxon>
        <taxon>Chordata</taxon>
        <taxon>Craniata</taxon>
        <taxon>Vertebrata</taxon>
        <taxon>Euteleostomi</taxon>
        <taxon>Mammalia</taxon>
        <taxon>Eutheria</taxon>
        <taxon>Laurasiatheria</taxon>
        <taxon>Carnivora</taxon>
        <taxon>Caniformia</taxon>
        <taxon>Canidae</taxon>
        <taxon>Canis</taxon>
    </lineage>
</organism>
<dbReference type="InterPro" id="IPR001757">
    <property type="entry name" value="P_typ_ATPase"/>
</dbReference>
<dbReference type="NCBIfam" id="TIGR01652">
    <property type="entry name" value="ATPase-Plipid"/>
    <property type="match status" value="2"/>
</dbReference>
<feature type="binding site" evidence="19">
    <location>
        <position position="737"/>
    </location>
    <ligand>
        <name>Mg(2+)</name>
        <dbReference type="ChEBI" id="CHEBI:18420"/>
    </ligand>
</feature>
<evidence type="ECO:0000256" key="18">
    <source>
        <dbReference type="PIRSR" id="PIRSR606539-2"/>
    </source>
</evidence>
<dbReference type="GO" id="GO:0016887">
    <property type="term" value="F:ATP hydrolysis activity"/>
    <property type="evidence" value="ECO:0007669"/>
    <property type="project" value="InterPro"/>
</dbReference>